<dbReference type="InterPro" id="IPR010730">
    <property type="entry name" value="HET"/>
</dbReference>
<feature type="domain" description="DUF8212" evidence="2">
    <location>
        <begin position="225"/>
        <end position="247"/>
    </location>
</feature>
<dbReference type="OrthoDB" id="674604at2759"/>
<dbReference type="Pfam" id="PF06985">
    <property type="entry name" value="HET"/>
    <property type="match status" value="1"/>
</dbReference>
<dbReference type="Pfam" id="PF26640">
    <property type="entry name" value="DUF8212"/>
    <property type="match status" value="1"/>
</dbReference>
<dbReference type="InterPro" id="IPR058525">
    <property type="entry name" value="DUF8212"/>
</dbReference>
<organism evidence="3 4">
    <name type="scientific">Fusarium austroafricanum</name>
    <dbReference type="NCBI Taxonomy" id="2364996"/>
    <lineage>
        <taxon>Eukaryota</taxon>
        <taxon>Fungi</taxon>
        <taxon>Dikarya</taxon>
        <taxon>Ascomycota</taxon>
        <taxon>Pezizomycotina</taxon>
        <taxon>Sordariomycetes</taxon>
        <taxon>Hypocreomycetidae</taxon>
        <taxon>Hypocreales</taxon>
        <taxon>Nectriaceae</taxon>
        <taxon>Fusarium</taxon>
        <taxon>Fusarium concolor species complex</taxon>
    </lineage>
</organism>
<evidence type="ECO:0000259" key="2">
    <source>
        <dbReference type="Pfam" id="PF26640"/>
    </source>
</evidence>
<dbReference type="AlphaFoldDB" id="A0A8H4NKP4"/>
<dbReference type="PANTHER" id="PTHR10622">
    <property type="entry name" value="HET DOMAIN-CONTAINING PROTEIN"/>
    <property type="match status" value="1"/>
</dbReference>
<dbReference type="Proteomes" id="UP000605986">
    <property type="component" value="Unassembled WGS sequence"/>
</dbReference>
<sequence>MRLIRAKALVQTREIAFVELFSDIPKYAILSHTWDGTQEVTFQHCNSASSKLKTGYDKIRKTCELALKDGIEYIWVDTCCIDKSSSAELTEAINSMFRWYQQAAVCYVYLADFADLSEISALKHCRWFSRGWTLQELIAPKSMKFFNQSWTYFGSKDSLMDQLSSITSIDAMILGHEAPLSSACIAKRLSWAAGRKTTRVEDKAYCLLGICDINMPMLYGEGQASFRRLQEEIIKSTCDLSLLAWTPEKDSKEEFLGFLAESVDDFASCSDMYSLTDSLLDEREMNISNKSLKLRTPVVVISSDIHIQYALELNQTNPSCPAGFLTIPMRKIGPNTFVRARSVRGRNEDNKPEMLAPFCLEPATWTEIQASDITLLTQLPRPTIQTISAWAGNSSMVSSIRHTVVQIELPSGISLDLIHTTPTKFWDLEDRVFFGPHSRSQNWAAVALHYQALFVCFWYRKETKWIFKGTFLNPKDEEEMDELWKILFVFAERFGYEHDITEQVIERFQQGEESVGSSRFSFTVRKEKNPHICSGPRWKVGFKRELLNET</sequence>
<evidence type="ECO:0000259" key="1">
    <source>
        <dbReference type="Pfam" id="PF06985"/>
    </source>
</evidence>
<keyword evidence="4" id="KW-1185">Reference proteome</keyword>
<accession>A0A8H4NKP4</accession>
<dbReference type="PANTHER" id="PTHR10622:SF12">
    <property type="entry name" value="HET DOMAIN-CONTAINING PROTEIN"/>
    <property type="match status" value="1"/>
</dbReference>
<feature type="domain" description="Heterokaryon incompatibility" evidence="1">
    <location>
        <begin position="27"/>
        <end position="112"/>
    </location>
</feature>
<evidence type="ECO:0000313" key="4">
    <source>
        <dbReference type="Proteomes" id="UP000605986"/>
    </source>
</evidence>
<name>A0A8H4NKP4_9HYPO</name>
<reference evidence="3" key="1">
    <citation type="submission" date="2020-01" db="EMBL/GenBank/DDBJ databases">
        <title>Identification and distribution of gene clusters putatively required for synthesis of sphingolipid metabolism inhibitors in phylogenetically diverse species of the filamentous fungus Fusarium.</title>
        <authorList>
            <person name="Kim H.-S."/>
            <person name="Busman M."/>
            <person name="Brown D.W."/>
            <person name="Divon H."/>
            <person name="Uhlig S."/>
            <person name="Proctor R.H."/>
        </authorList>
    </citation>
    <scope>NUCLEOTIDE SEQUENCE</scope>
    <source>
        <strain evidence="3">NRRL 53441</strain>
    </source>
</reference>
<protein>
    <recommendedName>
        <fullName evidence="5">Heterokaryon incompatibility domain-containing protein</fullName>
    </recommendedName>
</protein>
<proteinExistence type="predicted"/>
<dbReference type="EMBL" id="JAADJG010000794">
    <property type="protein sequence ID" value="KAF4436578.1"/>
    <property type="molecule type" value="Genomic_DNA"/>
</dbReference>
<gene>
    <name evidence="3" type="ORF">F53441_13216</name>
</gene>
<evidence type="ECO:0000313" key="3">
    <source>
        <dbReference type="EMBL" id="KAF4436578.1"/>
    </source>
</evidence>
<evidence type="ECO:0008006" key="5">
    <source>
        <dbReference type="Google" id="ProtNLM"/>
    </source>
</evidence>
<comment type="caution">
    <text evidence="3">The sequence shown here is derived from an EMBL/GenBank/DDBJ whole genome shotgun (WGS) entry which is preliminary data.</text>
</comment>